<organism evidence="2 3">
    <name type="scientific">Bacillus thuringiensis Bt18247</name>
    <dbReference type="NCBI Taxonomy" id="1423143"/>
    <lineage>
        <taxon>Bacteria</taxon>
        <taxon>Bacillati</taxon>
        <taxon>Bacillota</taxon>
        <taxon>Bacilli</taxon>
        <taxon>Bacillales</taxon>
        <taxon>Bacillaceae</taxon>
        <taxon>Bacillus</taxon>
        <taxon>Bacillus cereus group</taxon>
    </lineage>
</organism>
<dbReference type="Proteomes" id="UP000192743">
    <property type="component" value="Plasmid p174778"/>
</dbReference>
<dbReference type="AlphaFoldDB" id="A0A9W3SZG0"/>
<feature type="domain" description="Topo IA-type catalytic" evidence="1">
    <location>
        <begin position="18"/>
        <end position="92"/>
    </location>
</feature>
<protein>
    <recommendedName>
        <fullName evidence="1">Topo IA-type catalytic domain-containing protein</fullName>
    </recommendedName>
</protein>
<dbReference type="GO" id="GO:0006265">
    <property type="term" value="P:DNA topological change"/>
    <property type="evidence" value="ECO:0007669"/>
    <property type="project" value="InterPro"/>
</dbReference>
<dbReference type="InterPro" id="IPR013826">
    <property type="entry name" value="Topo_IA_cen_sub3"/>
</dbReference>
<sequence>MRGTDVKIKLFGYEGFLKGIQELYKAKLVTYPRTDCNTEGEFEYLNNNLNGYRSIVGVNFQPHSLTANKRYVDNKNVQEHYAIVLTKNVPSKETIA</sequence>
<dbReference type="Gene3D" id="1.10.290.10">
    <property type="entry name" value="Topoisomerase I, domain 4"/>
    <property type="match status" value="1"/>
</dbReference>
<dbReference type="SUPFAM" id="SSF56712">
    <property type="entry name" value="Prokaryotic type I DNA topoisomerase"/>
    <property type="match status" value="1"/>
</dbReference>
<evidence type="ECO:0000313" key="3">
    <source>
        <dbReference type="Proteomes" id="UP000192743"/>
    </source>
</evidence>
<reference evidence="2 3" key="1">
    <citation type="submission" date="2016-02" db="EMBL/GenBank/DDBJ databases">
        <title>Comparative analysis of three nematocidal Bacillus thuringiensis strains.</title>
        <authorList>
            <person name="Hollensteiner J."/>
            <person name="Kloesener M."/>
            <person name="Bunk B."/>
            <person name="Sproeer C."/>
            <person name="Rosenstiel P."/>
            <person name="Schulte-Iserlohe R."/>
            <person name="Schulenburg H."/>
            <person name="Liesegang H."/>
        </authorList>
    </citation>
    <scope>NUCLEOTIDE SEQUENCE [LARGE SCALE GENOMIC DNA]</scope>
    <source>
        <strain evidence="2 3">Bt18247</strain>
        <plasmid evidence="2 3">p174778</plasmid>
    </source>
</reference>
<geneLocation type="plasmid" evidence="2 3">
    <name>p174778</name>
</geneLocation>
<gene>
    <name evidence="2" type="ORF">BTI247_60190</name>
</gene>
<dbReference type="InterPro" id="IPR013497">
    <property type="entry name" value="Topo_IA_cen"/>
</dbReference>
<dbReference type="Pfam" id="PF01131">
    <property type="entry name" value="Topoisom_bac"/>
    <property type="match status" value="1"/>
</dbReference>
<evidence type="ECO:0000259" key="1">
    <source>
        <dbReference type="Pfam" id="PF01131"/>
    </source>
</evidence>
<dbReference type="GO" id="GO:0003677">
    <property type="term" value="F:DNA binding"/>
    <property type="evidence" value="ECO:0007669"/>
    <property type="project" value="InterPro"/>
</dbReference>
<name>A0A9W3SZG0_BACTU</name>
<evidence type="ECO:0000313" key="2">
    <source>
        <dbReference type="EMBL" id="AOM14349.1"/>
    </source>
</evidence>
<dbReference type="InterPro" id="IPR023405">
    <property type="entry name" value="Topo_IA_core_domain"/>
</dbReference>
<dbReference type="GO" id="GO:0003916">
    <property type="term" value="F:DNA topoisomerase activity"/>
    <property type="evidence" value="ECO:0007669"/>
    <property type="project" value="InterPro"/>
</dbReference>
<keyword evidence="2" id="KW-0614">Plasmid</keyword>
<dbReference type="EMBL" id="CP015251">
    <property type="protein sequence ID" value="AOM14349.1"/>
    <property type="molecule type" value="Genomic_DNA"/>
</dbReference>
<proteinExistence type="predicted"/>
<accession>A0A9W3SZG0</accession>